<dbReference type="CDD" id="cd07302">
    <property type="entry name" value="CHD"/>
    <property type="match status" value="1"/>
</dbReference>
<dbReference type="InterPro" id="IPR001054">
    <property type="entry name" value="A/G_cyclase"/>
</dbReference>
<dbReference type="PROSITE" id="PS00107">
    <property type="entry name" value="PROTEIN_KINASE_ATP"/>
    <property type="match status" value="1"/>
</dbReference>
<evidence type="ECO:0000259" key="17">
    <source>
        <dbReference type="PROSITE" id="PS50011"/>
    </source>
</evidence>
<dbReference type="Gene3D" id="1.10.510.10">
    <property type="entry name" value="Transferase(Phosphotransferase) domain 1"/>
    <property type="match status" value="1"/>
</dbReference>
<feature type="domain" description="Guanylate cyclase" evidence="18">
    <location>
        <begin position="1003"/>
        <end position="1135"/>
    </location>
</feature>
<feature type="transmembrane region" description="Helical" evidence="15">
    <location>
        <begin position="600"/>
        <end position="623"/>
    </location>
</feature>
<accession>A0AAD2G773</accession>
<dbReference type="Gene3D" id="3.30.70.1230">
    <property type="entry name" value="Nucleotide cyclase"/>
    <property type="match status" value="1"/>
</dbReference>
<feature type="signal peptide" evidence="16">
    <location>
        <begin position="1"/>
        <end position="24"/>
    </location>
</feature>
<dbReference type="InterPro" id="IPR029787">
    <property type="entry name" value="Nucleotide_cyclase"/>
</dbReference>
<dbReference type="InterPro" id="IPR050401">
    <property type="entry name" value="Cyclic_nucleotide_synthase"/>
</dbReference>
<keyword evidence="10 13" id="KW-0141">cGMP biosynthesis</keyword>
<evidence type="ECO:0000256" key="1">
    <source>
        <dbReference type="ARBA" id="ARBA00004167"/>
    </source>
</evidence>
<dbReference type="Pfam" id="PF07714">
    <property type="entry name" value="PK_Tyr_Ser-Thr"/>
    <property type="match status" value="1"/>
</dbReference>
<dbReference type="AlphaFoldDB" id="A0AAD2G773"/>
<dbReference type="SUPFAM" id="SSF56112">
    <property type="entry name" value="Protein kinase-like (PK-like)"/>
    <property type="match status" value="1"/>
</dbReference>
<name>A0AAD2G773_9STRA</name>
<evidence type="ECO:0000313" key="19">
    <source>
        <dbReference type="EMBL" id="CAJ1965347.1"/>
    </source>
</evidence>
<comment type="catalytic activity">
    <reaction evidence="13">
        <text>GTP = 3',5'-cyclic GMP + diphosphate</text>
        <dbReference type="Rhea" id="RHEA:13665"/>
        <dbReference type="ChEBI" id="CHEBI:33019"/>
        <dbReference type="ChEBI" id="CHEBI:37565"/>
        <dbReference type="ChEBI" id="CHEBI:57746"/>
        <dbReference type="EC" id="4.6.1.2"/>
    </reaction>
</comment>
<evidence type="ECO:0000256" key="10">
    <source>
        <dbReference type="ARBA" id="ARBA00023293"/>
    </source>
</evidence>
<dbReference type="GO" id="GO:0007168">
    <property type="term" value="P:receptor guanylyl cyclase signaling pathway"/>
    <property type="evidence" value="ECO:0007669"/>
    <property type="project" value="TreeGrafter"/>
</dbReference>
<evidence type="ECO:0000256" key="13">
    <source>
        <dbReference type="RuleBase" id="RU003431"/>
    </source>
</evidence>
<dbReference type="Gene3D" id="3.40.190.10">
    <property type="entry name" value="Periplasmic binding protein-like II"/>
    <property type="match status" value="1"/>
</dbReference>
<evidence type="ECO:0000256" key="6">
    <source>
        <dbReference type="ARBA" id="ARBA00022840"/>
    </source>
</evidence>
<dbReference type="PANTHER" id="PTHR11920">
    <property type="entry name" value="GUANYLYL CYCLASE"/>
    <property type="match status" value="1"/>
</dbReference>
<dbReference type="PANTHER" id="PTHR11920:SF335">
    <property type="entry name" value="GUANYLATE CYCLASE"/>
    <property type="match status" value="1"/>
</dbReference>
<sequence>MRIRVLSILLSLWPLFLLLPIAVAQECQIELPSSPSLSPSLSPSPSLHNETTQREYILGGHSWHLPVIDYLNDVVGQQFDPPIRFTWKTHAEWLNAPTVEDALARGYDFINSNAYRSSCYESEGKAIALATERRVLRDPDTRLLYNVTQFGAALYTLSNRTDILTVQDVRGKKIGTNRYSNLATHLCYDVLLRNGVHNLQDPEQIIYFRRSTDALEAVLDGRVDVGCAAANTLEFYKVDDDSERLDLSRIRILGEQLHMTNDGVPYPFKVSSPLVPTPLFQALPHVEPIVIEKVRNALLAMGDHADVAPALLACLDDRGCQTNNTVCAEDCFQSLTNNNATMIRRCDTTAELALKAFTAIGDDIWGYTKPQQNLDMRDIQESTGFLVRDPNPRCVRLQNIAEAVTCPPGHFIRSSQDIINECNVSGLECYGWDCLCSPCVKAFEVDFVVTSNNNEETTTTQSSSITGTGCSKFSLCGAVEQESSISLLAVDNKKRHNITMRGAFLMSDDSRDEFVLDLVNGTFQYDFDVSRTRVGQKVVIIEVCERDEPCGEIPESPFRINVMKRSCPAELFGNGREADEWGVCVCKGGMVDLGRNCSSIAAITVVAVVLMMFVTLVTVMIYVRKLKDETQNDMLWTVKHDELKFNAPPEIVGRGTFGLVLLAEYRGTQVAVKRVIPAKTRATLESSFHQDKTEPTGIESSEQLNQSQNLGLRSGFSGARSNEDAEIGAKASWEKLRSNFVEEMRILSKLRHPCICTVMGAVIDNKDEPMLVMEYMDYGSLHDLLKNNTMAINGEVILPILRDISQGVRFLHSADPQVIHGDLKAANILVDSHFRAKVADFGLSQKKQLRGTGTPYWMAPELLRNESAQTAASDVFSFGVILIEVCSRKDPYEGEDPNTVLKEIADKSIQKRPTVPASCTSQIQSMIADCLVDEADSRPTFEEIDTRLKRIDTAAADILPMAKNKTLKRPGTDVGLQDSFPSHIAEALQGGRKIEPEHRDCVTIFFSDVVDFDKISPKLPSHKVADLLDRLHSKFDALAKDHDVFKVETIGDTYMAVTNLVKDQRDSHAKRIADFSIAAIAAGKTTFIDKDDESKGFVSIRCGFHSGPVVADVVGIKCPRYCLFGEAVNMASLMESKSLANRIQCSVASVKLLKQQDASIKISSRGMIPIKGKGVMDTFWVDESSNVHTPFTVTRQELDDVWSAGAFSSIETA</sequence>
<keyword evidence="3" id="KW-0723">Serine/threonine-protein kinase</keyword>
<evidence type="ECO:0000256" key="7">
    <source>
        <dbReference type="ARBA" id="ARBA00022989"/>
    </source>
</evidence>
<protein>
    <recommendedName>
        <fullName evidence="2 13">Guanylate cyclase</fullName>
        <ecNumber evidence="2 13">4.6.1.2</ecNumber>
    </recommendedName>
</protein>
<evidence type="ECO:0000256" key="4">
    <source>
        <dbReference type="ARBA" id="ARBA00022692"/>
    </source>
</evidence>
<evidence type="ECO:0000256" key="15">
    <source>
        <dbReference type="SAM" id="Phobius"/>
    </source>
</evidence>
<dbReference type="InterPro" id="IPR001245">
    <property type="entry name" value="Ser-Thr/Tyr_kinase_cat_dom"/>
</dbReference>
<dbReference type="PROSITE" id="PS00452">
    <property type="entry name" value="GUANYLATE_CYCLASE_1"/>
    <property type="match status" value="1"/>
</dbReference>
<keyword evidence="9 12" id="KW-0456">Lyase</keyword>
<dbReference type="Proteomes" id="UP001295423">
    <property type="component" value="Unassembled WGS sequence"/>
</dbReference>
<evidence type="ECO:0000256" key="11">
    <source>
        <dbReference type="PROSITE-ProRule" id="PRU10141"/>
    </source>
</evidence>
<dbReference type="EMBL" id="CAKOGP040002202">
    <property type="protein sequence ID" value="CAJ1965347.1"/>
    <property type="molecule type" value="Genomic_DNA"/>
</dbReference>
<proteinExistence type="inferred from homology"/>
<reference evidence="19" key="1">
    <citation type="submission" date="2023-08" db="EMBL/GenBank/DDBJ databases">
        <authorList>
            <person name="Audoor S."/>
            <person name="Bilcke G."/>
        </authorList>
    </citation>
    <scope>NUCLEOTIDE SEQUENCE</scope>
</reference>
<feature type="domain" description="Protein kinase" evidence="17">
    <location>
        <begin position="646"/>
        <end position="948"/>
    </location>
</feature>
<keyword evidence="7 15" id="KW-1133">Transmembrane helix</keyword>
<keyword evidence="20" id="KW-1185">Reference proteome</keyword>
<evidence type="ECO:0000256" key="16">
    <source>
        <dbReference type="SAM" id="SignalP"/>
    </source>
</evidence>
<dbReference type="GO" id="GO:0005524">
    <property type="term" value="F:ATP binding"/>
    <property type="evidence" value="ECO:0007669"/>
    <property type="project" value="UniProtKB-UniRule"/>
</dbReference>
<dbReference type="SMART" id="SM00044">
    <property type="entry name" value="CYCc"/>
    <property type="match status" value="1"/>
</dbReference>
<dbReference type="SMART" id="SM00220">
    <property type="entry name" value="S_TKc"/>
    <property type="match status" value="1"/>
</dbReference>
<evidence type="ECO:0000256" key="14">
    <source>
        <dbReference type="SAM" id="MobiDB-lite"/>
    </source>
</evidence>
<dbReference type="InterPro" id="IPR017441">
    <property type="entry name" value="Protein_kinase_ATP_BS"/>
</dbReference>
<dbReference type="InterPro" id="IPR000719">
    <property type="entry name" value="Prot_kinase_dom"/>
</dbReference>
<dbReference type="Pfam" id="PF12974">
    <property type="entry name" value="Phosphonate-bd"/>
    <property type="match status" value="1"/>
</dbReference>
<dbReference type="EC" id="4.6.1.2" evidence="2 13"/>
<dbReference type="GO" id="GO:0035556">
    <property type="term" value="P:intracellular signal transduction"/>
    <property type="evidence" value="ECO:0007669"/>
    <property type="project" value="InterPro"/>
</dbReference>
<dbReference type="InterPro" id="IPR011009">
    <property type="entry name" value="Kinase-like_dom_sf"/>
</dbReference>
<keyword evidence="6 11" id="KW-0067">ATP-binding</keyword>
<dbReference type="SUPFAM" id="SSF53850">
    <property type="entry name" value="Periplasmic binding protein-like II"/>
    <property type="match status" value="1"/>
</dbReference>
<dbReference type="PROSITE" id="PS00108">
    <property type="entry name" value="PROTEIN_KINASE_ST"/>
    <property type="match status" value="1"/>
</dbReference>
<dbReference type="GO" id="GO:0005886">
    <property type="term" value="C:plasma membrane"/>
    <property type="evidence" value="ECO:0007669"/>
    <property type="project" value="TreeGrafter"/>
</dbReference>
<keyword evidence="3" id="KW-0418">Kinase</keyword>
<comment type="similarity">
    <text evidence="12">Belongs to the adenylyl cyclase class-4/guanylyl cyclase family.</text>
</comment>
<feature type="chain" id="PRO_5042185763" description="Guanylate cyclase" evidence="16">
    <location>
        <begin position="25"/>
        <end position="1213"/>
    </location>
</feature>
<dbReference type="PROSITE" id="PS50125">
    <property type="entry name" value="GUANYLATE_CYCLASE_2"/>
    <property type="match status" value="1"/>
</dbReference>
<dbReference type="Pfam" id="PF00211">
    <property type="entry name" value="Guanylate_cyc"/>
    <property type="match status" value="1"/>
</dbReference>
<dbReference type="GO" id="GO:0001653">
    <property type="term" value="F:peptide receptor activity"/>
    <property type="evidence" value="ECO:0007669"/>
    <property type="project" value="TreeGrafter"/>
</dbReference>
<comment type="subcellular location">
    <subcellularLocation>
        <location evidence="1">Membrane</location>
        <topology evidence="1">Single-pass membrane protein</topology>
    </subcellularLocation>
</comment>
<evidence type="ECO:0000256" key="3">
    <source>
        <dbReference type="ARBA" id="ARBA00022527"/>
    </source>
</evidence>
<keyword evidence="16" id="KW-0732">Signal</keyword>
<keyword evidence="4 15" id="KW-0812">Transmembrane</keyword>
<keyword evidence="8 15" id="KW-0472">Membrane</keyword>
<dbReference type="GO" id="GO:0004016">
    <property type="term" value="F:adenylate cyclase activity"/>
    <property type="evidence" value="ECO:0007669"/>
    <property type="project" value="TreeGrafter"/>
</dbReference>
<dbReference type="PRINTS" id="PR00109">
    <property type="entry name" value="TYRKINASE"/>
</dbReference>
<dbReference type="Gene3D" id="3.30.200.20">
    <property type="entry name" value="Phosphorylase Kinase, domain 1"/>
    <property type="match status" value="1"/>
</dbReference>
<dbReference type="SUPFAM" id="SSF55073">
    <property type="entry name" value="Nucleotide cyclase"/>
    <property type="match status" value="1"/>
</dbReference>
<dbReference type="PROSITE" id="PS50011">
    <property type="entry name" value="PROTEIN_KINASE_DOM"/>
    <property type="match status" value="1"/>
</dbReference>
<dbReference type="GO" id="GO:0004674">
    <property type="term" value="F:protein serine/threonine kinase activity"/>
    <property type="evidence" value="ECO:0007669"/>
    <property type="project" value="UniProtKB-KW"/>
</dbReference>
<evidence type="ECO:0000256" key="9">
    <source>
        <dbReference type="ARBA" id="ARBA00023239"/>
    </source>
</evidence>
<feature type="region of interest" description="Disordered" evidence="14">
    <location>
        <begin position="686"/>
        <end position="706"/>
    </location>
</feature>
<feature type="binding site" evidence="11">
    <location>
        <position position="679"/>
    </location>
    <ligand>
        <name>ATP</name>
        <dbReference type="ChEBI" id="CHEBI:30616"/>
    </ligand>
</feature>
<gene>
    <name evidence="19" type="ORF">CYCCA115_LOCUS21071</name>
</gene>
<comment type="caution">
    <text evidence="19">The sequence shown here is derived from an EMBL/GenBank/DDBJ whole genome shotgun (WGS) entry which is preliminary data.</text>
</comment>
<dbReference type="InterPro" id="IPR018297">
    <property type="entry name" value="A/G_cyclase_CS"/>
</dbReference>
<evidence type="ECO:0000256" key="5">
    <source>
        <dbReference type="ARBA" id="ARBA00022741"/>
    </source>
</evidence>
<evidence type="ECO:0000313" key="20">
    <source>
        <dbReference type="Proteomes" id="UP001295423"/>
    </source>
</evidence>
<dbReference type="GO" id="GO:0004383">
    <property type="term" value="F:guanylate cyclase activity"/>
    <property type="evidence" value="ECO:0007669"/>
    <property type="project" value="UniProtKB-EC"/>
</dbReference>
<dbReference type="InterPro" id="IPR008271">
    <property type="entry name" value="Ser/Thr_kinase_AS"/>
</dbReference>
<keyword evidence="3" id="KW-0808">Transferase</keyword>
<organism evidence="19 20">
    <name type="scientific">Cylindrotheca closterium</name>
    <dbReference type="NCBI Taxonomy" id="2856"/>
    <lineage>
        <taxon>Eukaryota</taxon>
        <taxon>Sar</taxon>
        <taxon>Stramenopiles</taxon>
        <taxon>Ochrophyta</taxon>
        <taxon>Bacillariophyta</taxon>
        <taxon>Bacillariophyceae</taxon>
        <taxon>Bacillariophycidae</taxon>
        <taxon>Bacillariales</taxon>
        <taxon>Bacillariaceae</taxon>
        <taxon>Cylindrotheca</taxon>
    </lineage>
</organism>
<evidence type="ECO:0000256" key="8">
    <source>
        <dbReference type="ARBA" id="ARBA00023136"/>
    </source>
</evidence>
<evidence type="ECO:0000259" key="18">
    <source>
        <dbReference type="PROSITE" id="PS50125"/>
    </source>
</evidence>
<keyword evidence="5 11" id="KW-0547">Nucleotide-binding</keyword>
<evidence type="ECO:0000256" key="12">
    <source>
        <dbReference type="RuleBase" id="RU000405"/>
    </source>
</evidence>
<evidence type="ECO:0000256" key="2">
    <source>
        <dbReference type="ARBA" id="ARBA00012202"/>
    </source>
</evidence>